<evidence type="ECO:0000256" key="1">
    <source>
        <dbReference type="SAM" id="SignalP"/>
    </source>
</evidence>
<evidence type="ECO:0000313" key="3">
    <source>
        <dbReference type="Proteomes" id="UP000609323"/>
    </source>
</evidence>
<dbReference type="PANTHER" id="PTHR43649">
    <property type="entry name" value="ARABINOSE-BINDING PROTEIN-RELATED"/>
    <property type="match status" value="1"/>
</dbReference>
<keyword evidence="1" id="KW-0732">Signal</keyword>
<name>A0ABQ1FKV5_9BACL</name>
<protein>
    <recommendedName>
        <fullName evidence="4">ABC transporter substrate-binding protein</fullName>
    </recommendedName>
</protein>
<proteinExistence type="predicted"/>
<accession>A0ABQ1FKV5</accession>
<dbReference type="RefSeq" id="WP_094093684.1">
    <property type="nucleotide sequence ID" value="NZ_BMHF01000001.1"/>
</dbReference>
<keyword evidence="3" id="KW-1185">Reference proteome</keyword>
<comment type="caution">
    <text evidence="2">The sequence shown here is derived from an EMBL/GenBank/DDBJ whole genome shotgun (WGS) entry which is preliminary data.</text>
</comment>
<evidence type="ECO:0000313" key="2">
    <source>
        <dbReference type="EMBL" id="GGA19964.1"/>
    </source>
</evidence>
<dbReference type="PANTHER" id="PTHR43649:SF12">
    <property type="entry name" value="DIACETYLCHITOBIOSE BINDING PROTEIN DASA"/>
    <property type="match status" value="1"/>
</dbReference>
<dbReference type="Gene3D" id="3.40.190.10">
    <property type="entry name" value="Periplasmic binding protein-like II"/>
    <property type="match status" value="1"/>
</dbReference>
<feature type="signal peptide" evidence="1">
    <location>
        <begin position="1"/>
        <end position="21"/>
    </location>
</feature>
<dbReference type="Proteomes" id="UP000609323">
    <property type="component" value="Unassembled WGS sequence"/>
</dbReference>
<sequence length="473" mass="51166">MKKILLSILIVLLLLPLTACGKRIAETGNSGGQSAQAGNGAVSSQDQGALEAAVQSVLTDKKTVSVSFWTGTGTSNFPVLQKMVGAFQTKYPNIKVEFSNQGAVGELTDKLTQNIVSKSTPTLSNIDAATFPEYIKSDAIVDLMPYYQNKEIGLASSSDGLFSYYLDEVKSLGPEGTMFGFPTNKKTSDVLIYNKTYFDGKGWQAPKTWDEVVADAKTIKEETGKPGFSFDNAYGDAPFNLLSRQWGSPYIKEDGTIDIDNDASRDSLTFYKENMDKGYFTMPELLPSTAGKKYSSNAFVNEETYMFIGAAAGAQYAVPKPEAGQKSFEVGVAPVPQKDPDHPVSFSKGEDYVIFANATEEERVAAWLLISFLTEAKPNVEWLTATGNLPVSQAMLDEPAYKQFLAAKPSNDPAYYRAAAVNAVLASGNLDFNRVIPQSGKLSQAIGDMWEAIMIGGGDVNQQLQAAQAKAQQ</sequence>
<evidence type="ECO:0008006" key="4">
    <source>
        <dbReference type="Google" id="ProtNLM"/>
    </source>
</evidence>
<dbReference type="Pfam" id="PF13416">
    <property type="entry name" value="SBP_bac_8"/>
    <property type="match status" value="1"/>
</dbReference>
<dbReference type="SUPFAM" id="SSF53850">
    <property type="entry name" value="Periplasmic binding protein-like II"/>
    <property type="match status" value="1"/>
</dbReference>
<organism evidence="2 3">
    <name type="scientific">Paenibacillus physcomitrellae</name>
    <dbReference type="NCBI Taxonomy" id="1619311"/>
    <lineage>
        <taxon>Bacteria</taxon>
        <taxon>Bacillati</taxon>
        <taxon>Bacillota</taxon>
        <taxon>Bacilli</taxon>
        <taxon>Bacillales</taxon>
        <taxon>Paenibacillaceae</taxon>
        <taxon>Paenibacillus</taxon>
    </lineage>
</organism>
<dbReference type="EMBL" id="BMHF01000001">
    <property type="protein sequence ID" value="GGA19964.1"/>
    <property type="molecule type" value="Genomic_DNA"/>
</dbReference>
<gene>
    <name evidence="2" type="ORF">GCM10010917_00720</name>
</gene>
<reference evidence="3" key="1">
    <citation type="journal article" date="2019" name="Int. J. Syst. Evol. Microbiol.">
        <title>The Global Catalogue of Microorganisms (GCM) 10K type strain sequencing project: providing services to taxonomists for standard genome sequencing and annotation.</title>
        <authorList>
            <consortium name="The Broad Institute Genomics Platform"/>
            <consortium name="The Broad Institute Genome Sequencing Center for Infectious Disease"/>
            <person name="Wu L."/>
            <person name="Ma J."/>
        </authorList>
    </citation>
    <scope>NUCLEOTIDE SEQUENCE [LARGE SCALE GENOMIC DNA]</scope>
    <source>
        <strain evidence="3">CGMCC 1.15044</strain>
    </source>
</reference>
<dbReference type="InterPro" id="IPR006059">
    <property type="entry name" value="SBP"/>
</dbReference>
<feature type="chain" id="PRO_5046258026" description="ABC transporter substrate-binding protein" evidence="1">
    <location>
        <begin position="22"/>
        <end position="473"/>
    </location>
</feature>
<dbReference type="InterPro" id="IPR050490">
    <property type="entry name" value="Bact_solute-bd_prot1"/>
</dbReference>